<evidence type="ECO:0000313" key="2">
    <source>
        <dbReference type="EMBL" id="EAY28788.1"/>
    </source>
</evidence>
<dbReference type="EMBL" id="AAWS01000014">
    <property type="protein sequence ID" value="EAY28788.1"/>
    <property type="molecule type" value="Genomic_DNA"/>
</dbReference>
<protein>
    <recommendedName>
        <fullName evidence="4">TIGR02117 family protein</fullName>
    </recommendedName>
</protein>
<dbReference type="Pfam" id="PF09601">
    <property type="entry name" value="DUF2459"/>
    <property type="match status" value="1"/>
</dbReference>
<dbReference type="InterPro" id="IPR011727">
    <property type="entry name" value="CHP02117"/>
</dbReference>
<dbReference type="Proteomes" id="UP000004095">
    <property type="component" value="Unassembled WGS sequence"/>
</dbReference>
<dbReference type="OrthoDB" id="211174at2"/>
<keyword evidence="3" id="KW-1185">Reference proteome</keyword>
<evidence type="ECO:0008006" key="4">
    <source>
        <dbReference type="Google" id="ProtNLM"/>
    </source>
</evidence>
<sequence>MKALLKKILRFYWRGTLFLVAFVVLYLVGAVVGALITMGTHKPQKLSKNAGTDIIIYITSNGLHTDIVLPAQHAVKNWQKHLPPTTRKKYAPYPYISFGWGDKDFFLKSTHTNTPNFITTLKATFVPSQSLMHLSFYQTINASSPNVYPLVVSSTQYRALVHYILKSFELTPEQKFLWVAKGYGNHDLFFQAKGRYHLFNTCNNWTNRGLKKMGISTGIWTPFEQGVLYNLK</sequence>
<keyword evidence="1" id="KW-0812">Transmembrane</keyword>
<keyword evidence="1" id="KW-0472">Membrane</keyword>
<reference evidence="2 3" key="1">
    <citation type="submission" date="2007-01" db="EMBL/GenBank/DDBJ databases">
        <authorList>
            <person name="Haygood M."/>
            <person name="Podell S."/>
            <person name="Anderson C."/>
            <person name="Hopkinson B."/>
            <person name="Roe K."/>
            <person name="Barbeau K."/>
            <person name="Gaasterland T."/>
            <person name="Ferriera S."/>
            <person name="Johnson J."/>
            <person name="Kravitz S."/>
            <person name="Beeson K."/>
            <person name="Sutton G."/>
            <person name="Rogers Y.-H."/>
            <person name="Friedman R."/>
            <person name="Frazier M."/>
            <person name="Venter J.C."/>
        </authorList>
    </citation>
    <scope>NUCLEOTIDE SEQUENCE [LARGE SCALE GENOMIC DNA]</scope>
    <source>
        <strain evidence="2 3">ATCC 23134</strain>
    </source>
</reference>
<feature type="transmembrane region" description="Helical" evidence="1">
    <location>
        <begin position="12"/>
        <end position="36"/>
    </location>
</feature>
<dbReference type="RefSeq" id="WP_002697564.1">
    <property type="nucleotide sequence ID" value="NZ_AAWS01000014.1"/>
</dbReference>
<organism evidence="2 3">
    <name type="scientific">Microscilla marina ATCC 23134</name>
    <dbReference type="NCBI Taxonomy" id="313606"/>
    <lineage>
        <taxon>Bacteria</taxon>
        <taxon>Pseudomonadati</taxon>
        <taxon>Bacteroidota</taxon>
        <taxon>Cytophagia</taxon>
        <taxon>Cytophagales</taxon>
        <taxon>Microscillaceae</taxon>
        <taxon>Microscilla</taxon>
    </lineage>
</organism>
<gene>
    <name evidence="2" type="ORF">M23134_07886</name>
</gene>
<keyword evidence="1" id="KW-1133">Transmembrane helix</keyword>
<evidence type="ECO:0000313" key="3">
    <source>
        <dbReference type="Proteomes" id="UP000004095"/>
    </source>
</evidence>
<dbReference type="AlphaFoldDB" id="A1ZLN4"/>
<dbReference type="NCBIfam" id="TIGR02117">
    <property type="entry name" value="chp_urease_rgn"/>
    <property type="match status" value="1"/>
</dbReference>
<dbReference type="eggNOG" id="ENOG502Z9A2">
    <property type="taxonomic scope" value="Bacteria"/>
</dbReference>
<accession>A1ZLN4</accession>
<name>A1ZLN4_MICM2</name>
<proteinExistence type="predicted"/>
<comment type="caution">
    <text evidence="2">The sequence shown here is derived from an EMBL/GenBank/DDBJ whole genome shotgun (WGS) entry which is preliminary data.</text>
</comment>
<evidence type="ECO:0000256" key="1">
    <source>
        <dbReference type="SAM" id="Phobius"/>
    </source>
</evidence>